<dbReference type="Pfam" id="PF00696">
    <property type="entry name" value="AA_kinase"/>
    <property type="match status" value="1"/>
</dbReference>
<sequence length="878" mass="96011">MLAVASSSLRVGRAAVVVGSRQRQAAVHVVRRTIQSVAQTDRDTITRLLYSLGSKREVERHLRIFSSASHPSQPAKFAVIKVGGAVLDQIDELALSLSFLYRVGLYPVVLHGAGPQLNELIERAGVQPDYIDGIRVTDTKTLQIARRVFLEENLKLVAALEKLGTRARPITSGVFTADYLDKDKYGLVGKITKVDRRPVEASIRAGALPILTSLAESSDGQILNVNADIAAGEIAKEFEPMKIVFLNEKGGLFHGVTGEKISVINLDEEYDTLMKEPWVKFGTKLKLREFKELLDYLPRTSSVAVISAASLQKELFTDSGAGTLIRRGYKLFKHDSIESLGADRFRQVIHDRDPDVISGDQSVTEVLNHIQKTPYTIYGDEPMDVVAVVSHPEGEMPVMSKLLSSRSGILNSVVDNVFNAIKKDHRKLFWYAQVDDENRSWHFERADGSFTRAGKSLFWYGVQDVKEVEKVVRDFEAKGRIERSYLPVGPGSKGSAAAGPAGTRPFSTWMRGRSTPGSSRGYATVADAPAPVSTEIKRLGLIGARGFTGQALTTILSDHPYLNLTHVSSRQLAGYPLTGYRTPVTYSNLSPEDVERMEKDGEVDAWVMALPNGTCKPFVDAVDRGAKERTSSETSVIVDLSADHRFEKEWTYGLPELYGRSAIRASKKISNPGCYSTSAQMLIAPLLKYMQPGAWPTVFGLSGYSGAGTVSANDPDGRPISLPKVTPDSLGGGVRPYSLTDHIHEREAAFHLSTLFSDPAAKAKLAFVPAVTPWFSGIISTMSMPLSEKLSAKDVISLYEQKYQGEKLVKMKKEVPTLKDIEGKHSWIMGGVQVHSEGDRVVVVGGLDNLLKGAATQCLQNLNLALGYDEFAGIPTDA</sequence>
<dbReference type="InterPro" id="IPR006855">
    <property type="entry name" value="Vertebrate-like_GNAT_dom"/>
</dbReference>
<dbReference type="Pfam" id="PF04768">
    <property type="entry name" value="NAT"/>
    <property type="match status" value="1"/>
</dbReference>
<feature type="domain" description="N-acetyltransferase" evidence="22">
    <location>
        <begin position="329"/>
        <end position="483"/>
    </location>
</feature>
<name>A0A9P5PV35_9AGAR</name>
<keyword evidence="11 19" id="KW-0418">Kinase</keyword>
<evidence type="ECO:0000313" key="24">
    <source>
        <dbReference type="Proteomes" id="UP000772434"/>
    </source>
</evidence>
<evidence type="ECO:0000256" key="18">
    <source>
        <dbReference type="ARBA" id="ARBA00048141"/>
    </source>
</evidence>
<evidence type="ECO:0000256" key="21">
    <source>
        <dbReference type="SAM" id="MobiDB-lite"/>
    </source>
</evidence>
<feature type="active site" evidence="20">
    <location>
        <position position="674"/>
    </location>
</feature>
<dbReference type="EC" id="2.7.2.8" evidence="6"/>
<comment type="pathway">
    <text evidence="3 19">Amino-acid biosynthesis; L-arginine biosynthesis; N(2)-acetyl-L-ornithine from L-glutamate: step 3/4.</text>
</comment>
<keyword evidence="7 19" id="KW-0055">Arginine biosynthesis</keyword>
<dbReference type="Proteomes" id="UP000772434">
    <property type="component" value="Unassembled WGS sequence"/>
</dbReference>
<evidence type="ECO:0000313" key="23">
    <source>
        <dbReference type="EMBL" id="KAF9070508.1"/>
    </source>
</evidence>
<keyword evidence="12 19" id="KW-0067">ATP-binding</keyword>
<comment type="subcellular location">
    <subcellularLocation>
        <location evidence="1 19">Mitochondrion</location>
    </subcellularLocation>
</comment>
<dbReference type="InterPro" id="IPR011241">
    <property type="entry name" value="NAGK/NAGSA"/>
</dbReference>
<evidence type="ECO:0000256" key="2">
    <source>
        <dbReference type="ARBA" id="ARBA00004828"/>
    </source>
</evidence>
<dbReference type="SUPFAM" id="SSF55347">
    <property type="entry name" value="Glyceraldehyde-3-phosphate dehydrogenase-like, C-terminal domain"/>
    <property type="match status" value="1"/>
</dbReference>
<evidence type="ECO:0000256" key="11">
    <source>
        <dbReference type="ARBA" id="ARBA00022777"/>
    </source>
</evidence>
<dbReference type="InterPro" id="IPR036291">
    <property type="entry name" value="NAD(P)-bd_dom_sf"/>
</dbReference>
<dbReference type="CDD" id="cd24149">
    <property type="entry name" value="AGPR_N_ARG5_6_like"/>
    <property type="match status" value="1"/>
</dbReference>
<dbReference type="GO" id="GO:0005524">
    <property type="term" value="F:ATP binding"/>
    <property type="evidence" value="ECO:0007669"/>
    <property type="project" value="UniProtKB-UniRule"/>
</dbReference>
<evidence type="ECO:0000256" key="12">
    <source>
        <dbReference type="ARBA" id="ARBA00022840"/>
    </source>
</evidence>
<evidence type="ECO:0000256" key="16">
    <source>
        <dbReference type="ARBA" id="ARBA00023128"/>
    </source>
</evidence>
<evidence type="ECO:0000259" key="22">
    <source>
        <dbReference type="PROSITE" id="PS51731"/>
    </source>
</evidence>
<accession>A0A9P5PV35</accession>
<dbReference type="OrthoDB" id="438291at2759"/>
<dbReference type="Gene3D" id="3.40.50.720">
    <property type="entry name" value="NAD(P)-binding Rossmann-like Domain"/>
    <property type="match status" value="1"/>
</dbReference>
<keyword evidence="13 19" id="KW-0521">NADP</keyword>
<evidence type="ECO:0000256" key="10">
    <source>
        <dbReference type="ARBA" id="ARBA00022741"/>
    </source>
</evidence>
<dbReference type="AlphaFoldDB" id="A0A9P5PV35"/>
<dbReference type="GO" id="GO:0051287">
    <property type="term" value="F:NAD binding"/>
    <property type="evidence" value="ECO:0007669"/>
    <property type="project" value="UniProtKB-UniRule"/>
</dbReference>
<dbReference type="SMART" id="SM00859">
    <property type="entry name" value="Semialdhyde_dh"/>
    <property type="match status" value="1"/>
</dbReference>
<evidence type="ECO:0000256" key="19">
    <source>
        <dbReference type="PIRNR" id="PIRNR036440"/>
    </source>
</evidence>
<dbReference type="CDD" id="cd04252">
    <property type="entry name" value="AAK_NAGK-fArgBP"/>
    <property type="match status" value="1"/>
</dbReference>
<dbReference type="InterPro" id="IPR000534">
    <property type="entry name" value="Semialdehyde_DH_NAD-bd"/>
</dbReference>
<dbReference type="PANTHER" id="PTHR23342:SF0">
    <property type="entry name" value="N-ACETYLGLUTAMATE SYNTHASE, MITOCHONDRIAL"/>
    <property type="match status" value="1"/>
</dbReference>
<reference evidence="23" key="1">
    <citation type="submission" date="2020-11" db="EMBL/GenBank/DDBJ databases">
        <authorList>
            <consortium name="DOE Joint Genome Institute"/>
            <person name="Ahrendt S."/>
            <person name="Riley R."/>
            <person name="Andreopoulos W."/>
            <person name="Labutti K."/>
            <person name="Pangilinan J."/>
            <person name="Ruiz-Duenas F.J."/>
            <person name="Barrasa J.M."/>
            <person name="Sanchez-Garcia M."/>
            <person name="Camarero S."/>
            <person name="Miyauchi S."/>
            <person name="Serrano A."/>
            <person name="Linde D."/>
            <person name="Babiker R."/>
            <person name="Drula E."/>
            <person name="Ayuso-Fernandez I."/>
            <person name="Pacheco R."/>
            <person name="Padilla G."/>
            <person name="Ferreira P."/>
            <person name="Barriuso J."/>
            <person name="Kellner H."/>
            <person name="Castanera R."/>
            <person name="Alfaro M."/>
            <person name="Ramirez L."/>
            <person name="Pisabarro A.G."/>
            <person name="Kuo A."/>
            <person name="Tritt A."/>
            <person name="Lipzen A."/>
            <person name="He G."/>
            <person name="Yan M."/>
            <person name="Ng V."/>
            <person name="Cullen D."/>
            <person name="Martin F."/>
            <person name="Rosso M.-N."/>
            <person name="Henrissat B."/>
            <person name="Hibbett D."/>
            <person name="Martinez A.T."/>
            <person name="Grigoriev I.V."/>
        </authorList>
    </citation>
    <scope>NUCLEOTIDE SEQUENCE</scope>
    <source>
        <strain evidence="23">AH 40177</strain>
    </source>
</reference>
<dbReference type="InterPro" id="IPR023013">
    <property type="entry name" value="AGPR_AS"/>
</dbReference>
<evidence type="ECO:0000256" key="6">
    <source>
        <dbReference type="ARBA" id="ARBA00013065"/>
    </source>
</evidence>
<dbReference type="GO" id="GO:0003991">
    <property type="term" value="F:acetylglutamate kinase activity"/>
    <property type="evidence" value="ECO:0007669"/>
    <property type="project" value="UniProtKB-EC"/>
</dbReference>
<dbReference type="InterPro" id="IPR004662">
    <property type="entry name" value="AcgluKinase_fam"/>
</dbReference>
<evidence type="ECO:0000256" key="4">
    <source>
        <dbReference type="ARBA" id="ARBA00006830"/>
    </source>
</evidence>
<proteinExistence type="inferred from homology"/>
<dbReference type="FunFam" id="3.40.1160.10:FF:000046">
    <property type="entry name" value="N-acetylglutamate kinase / N-acetylglutamate synthase"/>
    <property type="match status" value="1"/>
</dbReference>
<dbReference type="PANTHER" id="PTHR23342">
    <property type="entry name" value="N-ACETYLGLUTAMATE SYNTHASE"/>
    <property type="match status" value="1"/>
</dbReference>
<dbReference type="GO" id="GO:0005759">
    <property type="term" value="C:mitochondrial matrix"/>
    <property type="evidence" value="ECO:0007669"/>
    <property type="project" value="TreeGrafter"/>
</dbReference>
<evidence type="ECO:0000256" key="13">
    <source>
        <dbReference type="ARBA" id="ARBA00022857"/>
    </source>
</evidence>
<comment type="caution">
    <text evidence="23">The sequence shown here is derived from an EMBL/GenBank/DDBJ whole genome shotgun (WGS) entry which is preliminary data.</text>
</comment>
<dbReference type="PROSITE" id="PS51731">
    <property type="entry name" value="GNAT_NAGS"/>
    <property type="match status" value="1"/>
</dbReference>
<keyword evidence="8 19" id="KW-0028">Amino-acid biosynthesis</keyword>
<evidence type="ECO:0000256" key="8">
    <source>
        <dbReference type="ARBA" id="ARBA00022605"/>
    </source>
</evidence>
<dbReference type="Pfam" id="PF01118">
    <property type="entry name" value="Semialdhyde_dh"/>
    <property type="match status" value="1"/>
</dbReference>
<dbReference type="EMBL" id="JADNRY010000040">
    <property type="protein sequence ID" value="KAF9070508.1"/>
    <property type="molecule type" value="Genomic_DNA"/>
</dbReference>
<comment type="similarity">
    <text evidence="4 19">In the N-terminal section; belongs to the acetylglutamate kinase family.</text>
</comment>
<dbReference type="NCBIfam" id="TIGR01850">
    <property type="entry name" value="argC"/>
    <property type="match status" value="1"/>
</dbReference>
<dbReference type="Gene3D" id="3.40.630.30">
    <property type="match status" value="1"/>
</dbReference>
<comment type="catalytic activity">
    <reaction evidence="18">
        <text>N-acetyl-L-glutamate + ATP = N-acetyl-L-glutamyl 5-phosphate + ADP</text>
        <dbReference type="Rhea" id="RHEA:14629"/>
        <dbReference type="ChEBI" id="CHEBI:30616"/>
        <dbReference type="ChEBI" id="CHEBI:44337"/>
        <dbReference type="ChEBI" id="CHEBI:57936"/>
        <dbReference type="ChEBI" id="CHEBI:456216"/>
        <dbReference type="EC" id="2.7.2.8"/>
    </reaction>
</comment>
<comment type="similarity">
    <text evidence="5 19">In the C-terminal section; belongs to the NAGSA dehydrogenase family.</text>
</comment>
<keyword evidence="17 19" id="KW-0511">Multifunctional enzyme</keyword>
<evidence type="ECO:0000256" key="7">
    <source>
        <dbReference type="ARBA" id="ARBA00022571"/>
    </source>
</evidence>
<dbReference type="GO" id="GO:0003942">
    <property type="term" value="F:N-acetyl-gamma-glutamyl-phosphate reductase activity"/>
    <property type="evidence" value="ECO:0007669"/>
    <property type="project" value="UniProtKB-UniRule"/>
</dbReference>
<evidence type="ECO:0000256" key="20">
    <source>
        <dbReference type="PROSITE-ProRule" id="PRU10010"/>
    </source>
</evidence>
<keyword evidence="24" id="KW-1185">Reference proteome</keyword>
<feature type="region of interest" description="Disordered" evidence="21">
    <location>
        <begin position="489"/>
        <end position="523"/>
    </location>
</feature>
<dbReference type="GO" id="GO:0070401">
    <property type="term" value="F:NADP+ binding"/>
    <property type="evidence" value="ECO:0007669"/>
    <property type="project" value="InterPro"/>
</dbReference>
<keyword evidence="15 19" id="KW-0560">Oxidoreductase</keyword>
<dbReference type="Gene3D" id="3.40.1160.10">
    <property type="entry name" value="Acetylglutamate kinase-like"/>
    <property type="match status" value="1"/>
</dbReference>
<protein>
    <recommendedName>
        <fullName evidence="6">acetylglutamate kinase</fullName>
        <ecNumber evidence="6">2.7.2.8</ecNumber>
    </recommendedName>
</protein>
<dbReference type="CDD" id="cd04263">
    <property type="entry name" value="DUF619-NAGK-FABP"/>
    <property type="match status" value="1"/>
</dbReference>
<evidence type="ECO:0000256" key="9">
    <source>
        <dbReference type="ARBA" id="ARBA00022679"/>
    </source>
</evidence>
<comment type="pathway">
    <text evidence="2 19">Amino-acid biosynthesis; L-arginine biosynthesis; N(2)-acetyl-L-ornithine from L-glutamate: step 2/4.</text>
</comment>
<organism evidence="23 24">
    <name type="scientific">Rhodocollybia butyracea</name>
    <dbReference type="NCBI Taxonomy" id="206335"/>
    <lineage>
        <taxon>Eukaryota</taxon>
        <taxon>Fungi</taxon>
        <taxon>Dikarya</taxon>
        <taxon>Basidiomycota</taxon>
        <taxon>Agaricomycotina</taxon>
        <taxon>Agaricomycetes</taxon>
        <taxon>Agaricomycetidae</taxon>
        <taxon>Agaricales</taxon>
        <taxon>Marasmiineae</taxon>
        <taxon>Omphalotaceae</taxon>
        <taxon>Rhodocollybia</taxon>
    </lineage>
</organism>
<dbReference type="InterPro" id="IPR000706">
    <property type="entry name" value="AGPR_type-1"/>
</dbReference>
<dbReference type="InterPro" id="IPR001048">
    <property type="entry name" value="Asp/Glu/Uridylate_kinase"/>
</dbReference>
<dbReference type="FunFam" id="3.40.630.30:FF:000029">
    <property type="entry name" value="Bifunctional acetylglutamate kinase/N-acetyl-gamma-glutamyl-phosphate reductase"/>
    <property type="match status" value="1"/>
</dbReference>
<keyword evidence="10 19" id="KW-0547">Nucleotide-binding</keyword>
<evidence type="ECO:0000256" key="3">
    <source>
        <dbReference type="ARBA" id="ARBA00004862"/>
    </source>
</evidence>
<keyword evidence="14" id="KW-0809">Transit peptide</keyword>
<dbReference type="PROSITE" id="PS01224">
    <property type="entry name" value="ARGC"/>
    <property type="match status" value="1"/>
</dbReference>
<evidence type="ECO:0000256" key="1">
    <source>
        <dbReference type="ARBA" id="ARBA00004173"/>
    </source>
</evidence>
<dbReference type="InterPro" id="IPR041734">
    <property type="entry name" value="NAGK-fArgBP"/>
</dbReference>
<keyword evidence="16 19" id="KW-0496">Mitochondrion</keyword>
<dbReference type="SUPFAM" id="SSF53633">
    <property type="entry name" value="Carbamate kinase-like"/>
    <property type="match status" value="1"/>
</dbReference>
<evidence type="ECO:0000256" key="15">
    <source>
        <dbReference type="ARBA" id="ARBA00023002"/>
    </source>
</evidence>
<evidence type="ECO:0000256" key="17">
    <source>
        <dbReference type="ARBA" id="ARBA00023268"/>
    </source>
</evidence>
<evidence type="ECO:0000256" key="14">
    <source>
        <dbReference type="ARBA" id="ARBA00022946"/>
    </source>
</evidence>
<feature type="compositionally biased region" description="Low complexity" evidence="21">
    <location>
        <begin position="489"/>
        <end position="502"/>
    </location>
</feature>
<dbReference type="NCBIfam" id="TIGR00761">
    <property type="entry name" value="argB"/>
    <property type="match status" value="1"/>
</dbReference>
<dbReference type="InterPro" id="IPR058924">
    <property type="entry name" value="AGPR_dimerisation_dom"/>
</dbReference>
<dbReference type="Pfam" id="PF22698">
    <property type="entry name" value="Semialdhyde_dhC_1"/>
    <property type="match status" value="1"/>
</dbReference>
<dbReference type="GO" id="GO:0006526">
    <property type="term" value="P:L-arginine biosynthetic process"/>
    <property type="evidence" value="ECO:0007669"/>
    <property type="project" value="UniProtKB-UniRule"/>
</dbReference>
<dbReference type="Gene3D" id="3.30.360.10">
    <property type="entry name" value="Dihydrodipicolinate Reductase, domain 2"/>
    <property type="match status" value="1"/>
</dbReference>
<dbReference type="SUPFAM" id="SSF51735">
    <property type="entry name" value="NAD(P)-binding Rossmann-fold domains"/>
    <property type="match status" value="1"/>
</dbReference>
<gene>
    <name evidence="23" type="ORF">BDP27DRAFT_1419966</name>
</gene>
<dbReference type="InterPro" id="IPR036393">
    <property type="entry name" value="AceGlu_kinase-like_sf"/>
</dbReference>
<dbReference type="PIRSF" id="PIRSF036440">
    <property type="entry name" value="ARG5-6"/>
    <property type="match status" value="1"/>
</dbReference>
<evidence type="ECO:0000256" key="5">
    <source>
        <dbReference type="ARBA" id="ARBA00007239"/>
    </source>
</evidence>
<keyword evidence="9 19" id="KW-0808">Transferase</keyword>